<evidence type="ECO:0000313" key="2">
    <source>
        <dbReference type="EMBL" id="OOS24917.1"/>
    </source>
</evidence>
<protein>
    <submittedName>
        <fullName evidence="2">Phosphatase</fullName>
    </submittedName>
</protein>
<dbReference type="PANTHER" id="PTHR42924:SF3">
    <property type="entry name" value="POLYMERASE_HISTIDINOL PHOSPHATASE N-TERMINAL DOMAIN-CONTAINING PROTEIN"/>
    <property type="match status" value="1"/>
</dbReference>
<organism evidence="2 3">
    <name type="scientific">Moraxella porci DSM 25326</name>
    <dbReference type="NCBI Taxonomy" id="573983"/>
    <lineage>
        <taxon>Bacteria</taxon>
        <taxon>Pseudomonadati</taxon>
        <taxon>Pseudomonadota</taxon>
        <taxon>Gammaproteobacteria</taxon>
        <taxon>Moraxellales</taxon>
        <taxon>Moraxellaceae</taxon>
        <taxon>Moraxella</taxon>
    </lineage>
</organism>
<dbReference type="RefSeq" id="WP_078317753.1">
    <property type="nucleotide sequence ID" value="NZ_MUYV01000006.1"/>
</dbReference>
<dbReference type="GO" id="GO:0035312">
    <property type="term" value="F:5'-3' DNA exonuclease activity"/>
    <property type="evidence" value="ECO:0007669"/>
    <property type="project" value="TreeGrafter"/>
</dbReference>
<dbReference type="InterPro" id="IPR016195">
    <property type="entry name" value="Pol/histidinol_Pase-like"/>
</dbReference>
<evidence type="ECO:0000313" key="3">
    <source>
        <dbReference type="Proteomes" id="UP000190683"/>
    </source>
</evidence>
<proteinExistence type="predicted"/>
<name>A0A1T0CRG5_9GAMM</name>
<dbReference type="SMART" id="SM00481">
    <property type="entry name" value="POLIIIAc"/>
    <property type="match status" value="1"/>
</dbReference>
<dbReference type="PANTHER" id="PTHR42924">
    <property type="entry name" value="EXONUCLEASE"/>
    <property type="match status" value="1"/>
</dbReference>
<dbReference type="GO" id="GO:0004534">
    <property type="term" value="F:5'-3' RNA exonuclease activity"/>
    <property type="evidence" value="ECO:0007669"/>
    <property type="project" value="TreeGrafter"/>
</dbReference>
<dbReference type="EMBL" id="MUYV01000006">
    <property type="protein sequence ID" value="OOS24917.1"/>
    <property type="molecule type" value="Genomic_DNA"/>
</dbReference>
<dbReference type="InterPro" id="IPR004013">
    <property type="entry name" value="PHP_dom"/>
</dbReference>
<comment type="caution">
    <text evidence="2">The sequence shown here is derived from an EMBL/GenBank/DDBJ whole genome shotgun (WGS) entry which is preliminary data.</text>
</comment>
<dbReference type="AlphaFoldDB" id="A0A1T0CRG5"/>
<gene>
    <name evidence="2" type="ORF">B0681_05515</name>
</gene>
<dbReference type="Gene3D" id="3.20.20.140">
    <property type="entry name" value="Metal-dependent hydrolases"/>
    <property type="match status" value="1"/>
</dbReference>
<keyword evidence="3" id="KW-1185">Reference proteome</keyword>
<dbReference type="Gene3D" id="1.10.150.650">
    <property type="match status" value="1"/>
</dbReference>
<dbReference type="InterPro" id="IPR052018">
    <property type="entry name" value="PHP_domain"/>
</dbReference>
<dbReference type="Pfam" id="PF02811">
    <property type="entry name" value="PHP"/>
    <property type="match status" value="1"/>
</dbReference>
<dbReference type="CDD" id="cd07438">
    <property type="entry name" value="PHP_HisPPase_AMP"/>
    <property type="match status" value="1"/>
</dbReference>
<dbReference type="InterPro" id="IPR003141">
    <property type="entry name" value="Pol/His_phosphatase_N"/>
</dbReference>
<accession>A0A1T0CRG5</accession>
<reference evidence="2 3" key="1">
    <citation type="submission" date="2017-02" db="EMBL/GenBank/DDBJ databases">
        <title>Draft genome sequence of Moraxella porci CCUG 54912T type strain.</title>
        <authorList>
            <person name="Salva-Serra F."/>
            <person name="Engstrom-Jakobsson H."/>
            <person name="Thorell K."/>
            <person name="Jaen-Luchoro D."/>
            <person name="Gonzales-Siles L."/>
            <person name="Karlsson R."/>
            <person name="Yazdan S."/>
            <person name="Boulund F."/>
            <person name="Johnning A."/>
            <person name="Engstrand L."/>
            <person name="Kristiansson E."/>
            <person name="Moore E."/>
        </authorList>
    </citation>
    <scope>NUCLEOTIDE SEQUENCE [LARGE SCALE GENOMIC DNA]</scope>
    <source>
        <strain evidence="2 3">CCUG 54912</strain>
    </source>
</reference>
<evidence type="ECO:0000259" key="1">
    <source>
        <dbReference type="SMART" id="SM00481"/>
    </source>
</evidence>
<dbReference type="Proteomes" id="UP000190683">
    <property type="component" value="Unassembled WGS sequence"/>
</dbReference>
<dbReference type="SUPFAM" id="SSF89550">
    <property type="entry name" value="PHP domain-like"/>
    <property type="match status" value="1"/>
</dbReference>
<dbReference type="STRING" id="573983.B0681_05515"/>
<sequence>MTKIDLHTHSTCSDGTNTPTRLIELAKQAGIDLLALTDHDTVAGLEEARSAADAAGIRLIDGVEISCTHTLSGGYGKHQQIDKIIHVVALNFHDINRMHQALQSLQDSRHQRGQAMVNKLSELIDDGKAALQERLWQAVLAKVGGNPRAVGRAHIAQVLYEMGFVGSVQAAFDKYLADNKPAYVPIQTISMAEAVALIHDCGGVAVLAHPTRYKLSATRIQRLIADFAECGGDGCELPNAEPVSTVDMVSRAIAKYGLLVSVGSDYHGANMPWRKLGATATPRVDQTGVWSRF</sequence>
<feature type="domain" description="Polymerase/histidinol phosphatase N-terminal" evidence="1">
    <location>
        <begin position="4"/>
        <end position="69"/>
    </location>
</feature>